<dbReference type="InterPro" id="IPR022524">
    <property type="entry name" value="FliH_Bacilli"/>
</dbReference>
<keyword evidence="8" id="KW-0175">Coiled coil</keyword>
<evidence type="ECO:0000313" key="12">
    <source>
        <dbReference type="Proteomes" id="UP001597178"/>
    </source>
</evidence>
<reference evidence="12" key="1">
    <citation type="journal article" date="2019" name="Int. J. Syst. Evol. Microbiol.">
        <title>The Global Catalogue of Microorganisms (GCM) 10K type strain sequencing project: providing services to taxonomists for standard genome sequencing and annotation.</title>
        <authorList>
            <consortium name="The Broad Institute Genomics Platform"/>
            <consortium name="The Broad Institute Genome Sequencing Center for Infectious Disease"/>
            <person name="Wu L."/>
            <person name="Ma J."/>
        </authorList>
    </citation>
    <scope>NUCLEOTIDE SEQUENCE [LARGE SCALE GENOMIC DNA]</scope>
    <source>
        <strain evidence="12">CCUG 54822</strain>
    </source>
</reference>
<feature type="compositionally biased region" description="Polar residues" evidence="9">
    <location>
        <begin position="1"/>
        <end position="10"/>
    </location>
</feature>
<comment type="similarity">
    <text evidence="2">Belongs to the FliH family.</text>
</comment>
<name>A0ABW3ZPR1_9BACI</name>
<feature type="region of interest" description="Disordered" evidence="9">
    <location>
        <begin position="1"/>
        <end position="38"/>
    </location>
</feature>
<dbReference type="RefSeq" id="WP_382397050.1">
    <property type="nucleotide sequence ID" value="NZ_JBHTNH010000002.1"/>
</dbReference>
<evidence type="ECO:0000259" key="10">
    <source>
        <dbReference type="Pfam" id="PF02108"/>
    </source>
</evidence>
<dbReference type="PANTHER" id="PTHR34982">
    <property type="entry name" value="YOP PROTEINS TRANSLOCATION PROTEIN L"/>
    <property type="match status" value="1"/>
</dbReference>
<keyword evidence="11" id="KW-0282">Flagellum</keyword>
<evidence type="ECO:0000256" key="1">
    <source>
        <dbReference type="ARBA" id="ARBA00003041"/>
    </source>
</evidence>
<dbReference type="PANTHER" id="PTHR34982:SF1">
    <property type="entry name" value="FLAGELLAR ASSEMBLY PROTEIN FLIH"/>
    <property type="match status" value="1"/>
</dbReference>
<comment type="function">
    <text evidence="1">Needed for flagellar regrowth and assembly.</text>
</comment>
<keyword evidence="4" id="KW-1005">Bacterial flagellum biogenesis</keyword>
<sequence>MSNIYPNQSKTAKERRINVRPISVTGLDNTHPAGTGNEDHQKIQLEIDQANEELQRIKDEQANAIKQTNTEIEAVKADWEKERQQYIEQARQEGYTAGFQQGKQDGFEHYQQLITDANDVVKAATRDYHKTLEQSNEQIVDLAIHIAEKIMRQQLEEQPETFMAIVQSAIKETGDKPELSLYLNPVNYDAIIQQKDELTRFAGRDVRISVYADETLNEGSCLIEHPFGQIDASIDEQLQELREKLHEVSMEDD</sequence>
<gene>
    <name evidence="11" type="primary">fliH</name>
    <name evidence="11" type="ORF">ACFQ4A_01435</name>
</gene>
<dbReference type="InterPro" id="IPR051472">
    <property type="entry name" value="T3SS_Stator/FliH"/>
</dbReference>
<dbReference type="Proteomes" id="UP001597178">
    <property type="component" value="Unassembled WGS sequence"/>
</dbReference>
<keyword evidence="6" id="KW-1006">Bacterial flagellum protein export</keyword>
<evidence type="ECO:0000256" key="3">
    <source>
        <dbReference type="ARBA" id="ARBA00022448"/>
    </source>
</evidence>
<evidence type="ECO:0000256" key="5">
    <source>
        <dbReference type="ARBA" id="ARBA00022927"/>
    </source>
</evidence>
<keyword evidence="12" id="KW-1185">Reference proteome</keyword>
<comment type="caution">
    <text evidence="11">The sequence shown here is derived from an EMBL/GenBank/DDBJ whole genome shotgun (WGS) entry which is preliminary data.</text>
</comment>
<evidence type="ECO:0000256" key="6">
    <source>
        <dbReference type="ARBA" id="ARBA00023225"/>
    </source>
</evidence>
<evidence type="ECO:0000256" key="7">
    <source>
        <dbReference type="NCBIfam" id="TIGR03825"/>
    </source>
</evidence>
<protein>
    <recommendedName>
        <fullName evidence="7">Flagellar assembly protein FliH</fullName>
    </recommendedName>
</protein>
<feature type="coiled-coil region" evidence="8">
    <location>
        <begin position="40"/>
        <end position="89"/>
    </location>
</feature>
<dbReference type="EMBL" id="JBHTNH010000002">
    <property type="protein sequence ID" value="MFD1360337.1"/>
    <property type="molecule type" value="Genomic_DNA"/>
</dbReference>
<evidence type="ECO:0000256" key="9">
    <source>
        <dbReference type="SAM" id="MobiDB-lite"/>
    </source>
</evidence>
<evidence type="ECO:0000256" key="2">
    <source>
        <dbReference type="ARBA" id="ARBA00006602"/>
    </source>
</evidence>
<proteinExistence type="inferred from homology"/>
<evidence type="ECO:0000313" key="11">
    <source>
        <dbReference type="EMBL" id="MFD1360337.1"/>
    </source>
</evidence>
<evidence type="ECO:0000256" key="4">
    <source>
        <dbReference type="ARBA" id="ARBA00022795"/>
    </source>
</evidence>
<dbReference type="InterPro" id="IPR018035">
    <property type="entry name" value="Flagellar_FliH/T3SS_HrpE"/>
</dbReference>
<accession>A0ABW3ZPR1</accession>
<dbReference type="NCBIfam" id="TIGR03825">
    <property type="entry name" value="FliH_bacil"/>
    <property type="match status" value="1"/>
</dbReference>
<keyword evidence="11" id="KW-0969">Cilium</keyword>
<keyword evidence="11" id="KW-0966">Cell projection</keyword>
<evidence type="ECO:0000256" key="8">
    <source>
        <dbReference type="SAM" id="Coils"/>
    </source>
</evidence>
<keyword evidence="5" id="KW-0653">Protein transport</keyword>
<dbReference type="Pfam" id="PF02108">
    <property type="entry name" value="FliH"/>
    <property type="match status" value="1"/>
</dbReference>
<organism evidence="11 12">
    <name type="scientific">Lentibacillus salinarum</name>
    <dbReference type="NCBI Taxonomy" id="446820"/>
    <lineage>
        <taxon>Bacteria</taxon>
        <taxon>Bacillati</taxon>
        <taxon>Bacillota</taxon>
        <taxon>Bacilli</taxon>
        <taxon>Bacillales</taxon>
        <taxon>Bacillaceae</taxon>
        <taxon>Lentibacillus</taxon>
    </lineage>
</organism>
<keyword evidence="3" id="KW-0813">Transport</keyword>
<feature type="domain" description="Flagellar assembly protein FliH/Type III secretion system HrpE" evidence="10">
    <location>
        <begin position="114"/>
        <end position="241"/>
    </location>
</feature>